<dbReference type="PANTHER" id="PTHR24178">
    <property type="entry name" value="MOLTING PROTEIN MLT-4"/>
    <property type="match status" value="1"/>
</dbReference>
<dbReference type="InterPro" id="IPR036770">
    <property type="entry name" value="Ankyrin_rpt-contain_sf"/>
</dbReference>
<feature type="repeat" description="ANK" evidence="3">
    <location>
        <begin position="278"/>
        <end position="312"/>
    </location>
</feature>
<dbReference type="Gene3D" id="1.25.40.20">
    <property type="entry name" value="Ankyrin repeat-containing domain"/>
    <property type="match status" value="3"/>
</dbReference>
<keyword evidence="2 3" id="KW-0040">ANK repeat</keyword>
<protein>
    <submittedName>
        <fullName evidence="5">Uncharacterized protein</fullName>
    </submittedName>
</protein>
<dbReference type="Pfam" id="PF12796">
    <property type="entry name" value="Ank_2"/>
    <property type="match status" value="3"/>
</dbReference>
<evidence type="ECO:0000313" key="5">
    <source>
        <dbReference type="EMBL" id="MST56203.1"/>
    </source>
</evidence>
<feature type="repeat" description="ANK" evidence="3">
    <location>
        <begin position="436"/>
        <end position="469"/>
    </location>
</feature>
<evidence type="ECO:0000256" key="1">
    <source>
        <dbReference type="ARBA" id="ARBA00022737"/>
    </source>
</evidence>
<gene>
    <name evidence="5" type="ORF">FYJ74_09190</name>
</gene>
<proteinExistence type="predicted"/>
<comment type="caution">
    <text evidence="5">The sequence shown here is derived from an EMBL/GenBank/DDBJ whole genome shotgun (WGS) entry which is preliminary data.</text>
</comment>
<reference evidence="5 6" key="1">
    <citation type="submission" date="2019-08" db="EMBL/GenBank/DDBJ databases">
        <title>In-depth cultivation of the pig gut microbiome towards novel bacterial diversity and tailored functional studies.</title>
        <authorList>
            <person name="Wylensek D."/>
            <person name="Hitch T.C.A."/>
            <person name="Clavel T."/>
        </authorList>
    </citation>
    <scope>NUCLEOTIDE SEQUENCE [LARGE SCALE GENOMIC DNA]</scope>
    <source>
        <strain evidence="5 6">SM-530-WT-4B</strain>
    </source>
</reference>
<keyword evidence="4" id="KW-0732">Signal</keyword>
<feature type="repeat" description="ANK" evidence="3">
    <location>
        <begin position="67"/>
        <end position="99"/>
    </location>
</feature>
<evidence type="ECO:0000256" key="2">
    <source>
        <dbReference type="ARBA" id="ARBA00023043"/>
    </source>
</evidence>
<dbReference type="Proteomes" id="UP000473699">
    <property type="component" value="Unassembled WGS sequence"/>
</dbReference>
<evidence type="ECO:0000313" key="6">
    <source>
        <dbReference type="Proteomes" id="UP000473699"/>
    </source>
</evidence>
<evidence type="ECO:0000256" key="4">
    <source>
        <dbReference type="SAM" id="SignalP"/>
    </source>
</evidence>
<feature type="repeat" description="ANK" evidence="3">
    <location>
        <begin position="173"/>
        <end position="206"/>
    </location>
</feature>
<feature type="repeat" description="ANK" evidence="3">
    <location>
        <begin position="106"/>
        <end position="139"/>
    </location>
</feature>
<dbReference type="PROSITE" id="PS50297">
    <property type="entry name" value="ANK_REP_REGION"/>
    <property type="match status" value="3"/>
</dbReference>
<feature type="repeat" description="ANK" evidence="3">
    <location>
        <begin position="140"/>
        <end position="172"/>
    </location>
</feature>
<accession>A0A6L5YDP2</accession>
<dbReference type="PRINTS" id="PR01415">
    <property type="entry name" value="ANKYRIN"/>
</dbReference>
<dbReference type="EMBL" id="VUNH01000010">
    <property type="protein sequence ID" value="MST56203.1"/>
    <property type="molecule type" value="Genomic_DNA"/>
</dbReference>
<dbReference type="InterPro" id="IPR002110">
    <property type="entry name" value="Ankyrin_rpt"/>
</dbReference>
<name>A0A6L5YDP2_9BACT</name>
<dbReference type="SUPFAM" id="SSF48403">
    <property type="entry name" value="Ankyrin repeat"/>
    <property type="match status" value="2"/>
</dbReference>
<dbReference type="RefSeq" id="WP_154529288.1">
    <property type="nucleotide sequence ID" value="NZ_VUNH01000010.1"/>
</dbReference>
<dbReference type="PROSITE" id="PS50088">
    <property type="entry name" value="ANK_REPEAT"/>
    <property type="match status" value="7"/>
</dbReference>
<evidence type="ECO:0000256" key="3">
    <source>
        <dbReference type="PROSITE-ProRule" id="PRU00023"/>
    </source>
</evidence>
<dbReference type="SMART" id="SM00248">
    <property type="entry name" value="ANK"/>
    <property type="match status" value="11"/>
</dbReference>
<feature type="chain" id="PRO_5027061508" evidence="4">
    <location>
        <begin position="24"/>
        <end position="494"/>
    </location>
</feature>
<feature type="signal peptide" evidence="4">
    <location>
        <begin position="1"/>
        <end position="23"/>
    </location>
</feature>
<feature type="repeat" description="ANK" evidence="3">
    <location>
        <begin position="32"/>
        <end position="64"/>
    </location>
</feature>
<organism evidence="5 6">
    <name type="scientific">Pyramidobacter porci</name>
    <dbReference type="NCBI Taxonomy" id="2605789"/>
    <lineage>
        <taxon>Bacteria</taxon>
        <taxon>Thermotogati</taxon>
        <taxon>Synergistota</taxon>
        <taxon>Synergistia</taxon>
        <taxon>Synergistales</taxon>
        <taxon>Dethiosulfovibrionaceae</taxon>
        <taxon>Pyramidobacter</taxon>
    </lineage>
</organism>
<keyword evidence="6" id="KW-1185">Reference proteome</keyword>
<dbReference type="AlphaFoldDB" id="A0A6L5YDP2"/>
<keyword evidence="1" id="KW-0677">Repeat</keyword>
<sequence>MKKIVKFWVCAAAVLALCGSAGAADVNAVDEYGRTELMKAARYGELKRAEEQLKLGADVSICDTDRAGRNALHEAARNADAAMTELLLAHGADANARTAGGSTEKGGDTALILAAQEEKGLPVAELLLRHGADPSAATPKGFRALHYAASKGNAALAELLLARGADVNALTSDGRSPLIFAVGDDDNLAVAKLLLDKGADVNLRPNEKAHSPLTWALKNYNRPAALLLVERGADVNVAAGGGAPLLWALRLDQPGDEKLEIPKALLARGAKIDTAAPGGVTPFMTAAARENFTPETLQWLLDHGADPKGADKNGNSALYYAAKSKNAAARLLWLISLGLYDVNERDKDGSSILMLAFRNSADPKLLAALLDAGGDPKATSKDGYGLMHIAAGKLCDAAKDQERTKEGADRAWDDALACFRLLLDKGAPLNGRYGKNGETPLLVASGWGAPLKAVQTLVEAGADPKIAGADGKTALSLAESWGVPGVPEYLKSKM</sequence>